<dbReference type="EMBL" id="JAUUCC010000066">
    <property type="protein sequence ID" value="MEE2053262.1"/>
    <property type="molecule type" value="Genomic_DNA"/>
</dbReference>
<organism evidence="2 3">
    <name type="scientific">Nocardiopsis tropica</name>
    <dbReference type="NCBI Taxonomy" id="109330"/>
    <lineage>
        <taxon>Bacteria</taxon>
        <taxon>Bacillati</taxon>
        <taxon>Actinomycetota</taxon>
        <taxon>Actinomycetes</taxon>
        <taxon>Streptosporangiales</taxon>
        <taxon>Nocardiopsidaceae</taxon>
        <taxon>Nocardiopsis</taxon>
    </lineage>
</organism>
<proteinExistence type="predicted"/>
<comment type="caution">
    <text evidence="2">The sequence shown here is derived from an EMBL/GenBank/DDBJ whole genome shotgun (WGS) entry which is preliminary data.</text>
</comment>
<evidence type="ECO:0000313" key="2">
    <source>
        <dbReference type="EMBL" id="MEE2053262.1"/>
    </source>
</evidence>
<sequence length="313" mass="30513">MPRTSRTARAMRVASAACSMSPSLLGLPLLVGAFLTTLWLFGASPVHADALGGALDGTGALARTGAGALTGTGAALGGTGADALGNAGALGLDRPGSLDEVVPERVAEPVSRTLGTVHQGLGRQDGNDAPGLLDDPGWPVDELREGARRVVGDLDRTRRDTAQNLLSPAVDAVSGVQDAPAPDGVRAREGESETADHARGRNGRHDAPSASAGTPGGHGPVYAFAPSAAPAAEVPSAEADGEPGDTGASSATAPSAQLATGSAAPGGGAAPAVAGYLTAPPVTAPAASAVLLASRSLHPVPSGPSDDPTVSPD</sequence>
<feature type="compositionally biased region" description="Polar residues" evidence="1">
    <location>
        <begin position="247"/>
        <end position="258"/>
    </location>
</feature>
<feature type="compositionally biased region" description="Basic and acidic residues" evidence="1">
    <location>
        <begin position="185"/>
        <end position="207"/>
    </location>
</feature>
<evidence type="ECO:0000313" key="3">
    <source>
        <dbReference type="Proteomes" id="UP001348641"/>
    </source>
</evidence>
<feature type="compositionally biased region" description="Low complexity" evidence="1">
    <location>
        <begin position="220"/>
        <end position="238"/>
    </location>
</feature>
<keyword evidence="2" id="KW-0969">Cilium</keyword>
<reference evidence="2 3" key="1">
    <citation type="submission" date="2023-07" db="EMBL/GenBank/DDBJ databases">
        <authorList>
            <person name="Girao M."/>
            <person name="Carvalho M.F."/>
        </authorList>
    </citation>
    <scope>NUCLEOTIDE SEQUENCE [LARGE SCALE GENOMIC DNA]</scope>
    <source>
        <strain evidence="2 3">66/93</strain>
    </source>
</reference>
<feature type="region of interest" description="Disordered" evidence="1">
    <location>
        <begin position="163"/>
        <end position="274"/>
    </location>
</feature>
<dbReference type="Proteomes" id="UP001348641">
    <property type="component" value="Unassembled WGS sequence"/>
</dbReference>
<name>A0ABU7KX73_9ACTN</name>
<keyword evidence="2" id="KW-0966">Cell projection</keyword>
<dbReference type="RefSeq" id="WP_330160220.1">
    <property type="nucleotide sequence ID" value="NZ_BAAAJA010000016.1"/>
</dbReference>
<accession>A0ABU7KX73</accession>
<gene>
    <name evidence="2" type="ORF">Q8A49_22415</name>
</gene>
<feature type="region of interest" description="Disordered" evidence="1">
    <location>
        <begin position="117"/>
        <end position="140"/>
    </location>
</feature>
<keyword evidence="2" id="KW-0282">Flagellum</keyword>
<protein>
    <submittedName>
        <fullName evidence="2">Flagellar associated protein</fullName>
    </submittedName>
</protein>
<evidence type="ECO:0000256" key="1">
    <source>
        <dbReference type="SAM" id="MobiDB-lite"/>
    </source>
</evidence>